<name>A0AA41VQJ7_PAPNU</name>
<dbReference type="SMART" id="SM00336">
    <property type="entry name" value="BBOX"/>
    <property type="match status" value="1"/>
</dbReference>
<keyword evidence="1" id="KW-0479">Metal-binding</keyword>
<evidence type="ECO:0000256" key="3">
    <source>
        <dbReference type="ARBA" id="ARBA00022833"/>
    </source>
</evidence>
<keyword evidence="8" id="KW-1185">Reference proteome</keyword>
<dbReference type="Proteomes" id="UP001177140">
    <property type="component" value="Unassembled WGS sequence"/>
</dbReference>
<evidence type="ECO:0000313" key="8">
    <source>
        <dbReference type="Proteomes" id="UP001177140"/>
    </source>
</evidence>
<protein>
    <recommendedName>
        <fullName evidence="6">B box-type domain-containing protein</fullName>
    </recommendedName>
</protein>
<organism evidence="7 8">
    <name type="scientific">Papaver nudicaule</name>
    <name type="common">Iceland poppy</name>
    <dbReference type="NCBI Taxonomy" id="74823"/>
    <lineage>
        <taxon>Eukaryota</taxon>
        <taxon>Viridiplantae</taxon>
        <taxon>Streptophyta</taxon>
        <taxon>Embryophyta</taxon>
        <taxon>Tracheophyta</taxon>
        <taxon>Spermatophyta</taxon>
        <taxon>Magnoliopsida</taxon>
        <taxon>Ranunculales</taxon>
        <taxon>Papaveraceae</taxon>
        <taxon>Papaveroideae</taxon>
        <taxon>Papaver</taxon>
    </lineage>
</organism>
<dbReference type="CDD" id="cd19821">
    <property type="entry name" value="Bbox1_BBX-like"/>
    <property type="match status" value="1"/>
</dbReference>
<keyword evidence="3" id="KW-0862">Zinc</keyword>
<evidence type="ECO:0000256" key="2">
    <source>
        <dbReference type="ARBA" id="ARBA00022771"/>
    </source>
</evidence>
<dbReference type="PROSITE" id="PS50119">
    <property type="entry name" value="ZF_BBOX"/>
    <property type="match status" value="1"/>
</dbReference>
<evidence type="ECO:0000256" key="1">
    <source>
        <dbReference type="ARBA" id="ARBA00022723"/>
    </source>
</evidence>
<feature type="domain" description="B box-type" evidence="6">
    <location>
        <begin position="1"/>
        <end position="45"/>
    </location>
</feature>
<dbReference type="InterPro" id="IPR000315">
    <property type="entry name" value="Znf_B-box"/>
</dbReference>
<feature type="compositionally biased region" description="Acidic residues" evidence="5">
    <location>
        <begin position="96"/>
        <end position="112"/>
    </location>
</feature>
<evidence type="ECO:0000259" key="6">
    <source>
        <dbReference type="PROSITE" id="PS50119"/>
    </source>
</evidence>
<keyword evidence="2 4" id="KW-0863">Zinc-finger</keyword>
<evidence type="ECO:0000256" key="4">
    <source>
        <dbReference type="PROSITE-ProRule" id="PRU00024"/>
    </source>
</evidence>
<sequence>MKECELCEAPARMFCESDQASLCWDCDEKVHCANFLVARHTRSLLCHSCQSLTPWKASGSKLGPTISICERCVKRCNGNDQREEDNDDEESHKDGDDDDDEDQFHDADENDDNGDDMQIIKWFHGHLHHLHHRFLAVHLVVENLRLVVD</sequence>
<dbReference type="AlphaFoldDB" id="A0AA41VQJ7"/>
<dbReference type="PANTHER" id="PTHR31717:SF60">
    <property type="entry name" value="B-BOX TYPE ZINC FINGER FAMILY PROTEIN"/>
    <property type="match status" value="1"/>
</dbReference>
<dbReference type="GO" id="GO:0008270">
    <property type="term" value="F:zinc ion binding"/>
    <property type="evidence" value="ECO:0007669"/>
    <property type="project" value="UniProtKB-KW"/>
</dbReference>
<evidence type="ECO:0000313" key="7">
    <source>
        <dbReference type="EMBL" id="MCL7045573.1"/>
    </source>
</evidence>
<proteinExistence type="predicted"/>
<dbReference type="InterPro" id="IPR049808">
    <property type="entry name" value="CONSTANS-like_Bbox1"/>
</dbReference>
<evidence type="ECO:0000256" key="5">
    <source>
        <dbReference type="SAM" id="MobiDB-lite"/>
    </source>
</evidence>
<dbReference type="EMBL" id="JAJJMA010271332">
    <property type="protein sequence ID" value="MCL7045573.1"/>
    <property type="molecule type" value="Genomic_DNA"/>
</dbReference>
<accession>A0AA41VQJ7</accession>
<gene>
    <name evidence="7" type="ORF">MKW94_010729</name>
</gene>
<dbReference type="PANTHER" id="PTHR31717">
    <property type="entry name" value="ZINC FINGER PROTEIN CONSTANS-LIKE 10"/>
    <property type="match status" value="1"/>
</dbReference>
<feature type="region of interest" description="Disordered" evidence="5">
    <location>
        <begin position="78"/>
        <end position="112"/>
    </location>
</feature>
<comment type="caution">
    <text evidence="7">The sequence shown here is derived from an EMBL/GenBank/DDBJ whole genome shotgun (WGS) entry which is preliminary data.</text>
</comment>
<reference evidence="7" key="1">
    <citation type="submission" date="2022-03" db="EMBL/GenBank/DDBJ databases">
        <title>A functionally conserved STORR gene fusion in Papaver species that diverged 16.8 million years ago.</title>
        <authorList>
            <person name="Catania T."/>
        </authorList>
    </citation>
    <scope>NUCLEOTIDE SEQUENCE</scope>
    <source>
        <strain evidence="7">S-191538</strain>
    </source>
</reference>
<dbReference type="Pfam" id="PF00643">
    <property type="entry name" value="zf-B_box"/>
    <property type="match status" value="1"/>
</dbReference>